<evidence type="ECO:0000313" key="10">
    <source>
        <dbReference type="Proteomes" id="UP000002036"/>
    </source>
</evidence>
<dbReference type="AlphaFoldDB" id="C5DMA5"/>
<dbReference type="eggNOG" id="KOG2539">
    <property type="taxonomic scope" value="Eukaryota"/>
</dbReference>
<evidence type="ECO:0000256" key="2">
    <source>
        <dbReference type="ARBA" id="ARBA00022723"/>
    </source>
</evidence>
<gene>
    <name evidence="9" type="ordered locus">KLTH0G07238g</name>
</gene>
<evidence type="ECO:0000256" key="8">
    <source>
        <dbReference type="SAM" id="MobiDB-lite"/>
    </source>
</evidence>
<keyword evidence="3" id="KW-0809">Transit peptide</keyword>
<dbReference type="GO" id="GO:0005763">
    <property type="term" value="C:mitochondrial small ribosomal subunit"/>
    <property type="evidence" value="ECO:0007669"/>
    <property type="project" value="TreeGrafter"/>
</dbReference>
<dbReference type="InterPro" id="IPR029063">
    <property type="entry name" value="SAM-dependent_MTases_sf"/>
</dbReference>
<dbReference type="GO" id="GO:0008168">
    <property type="term" value="F:methyltransferase activity"/>
    <property type="evidence" value="ECO:0007669"/>
    <property type="project" value="InterPro"/>
</dbReference>
<dbReference type="PANTHER" id="PTHR13184:SF5">
    <property type="entry name" value="METHYLTRANSFERASE-LIKE PROTEIN 17, MITOCHONDRIAL"/>
    <property type="match status" value="1"/>
</dbReference>
<keyword evidence="2" id="KW-0479">Metal-binding</keyword>
<feature type="region of interest" description="Disordered" evidence="8">
    <location>
        <begin position="423"/>
        <end position="442"/>
    </location>
</feature>
<dbReference type="PIRSF" id="PIRSF007797">
    <property type="entry name" value="RSM22"/>
    <property type="match status" value="1"/>
</dbReference>
<dbReference type="EMBL" id="CU928171">
    <property type="protein sequence ID" value="CAR24916.1"/>
    <property type="molecule type" value="Genomic_DNA"/>
</dbReference>
<keyword evidence="4" id="KW-0408">Iron</keyword>
<dbReference type="PANTHER" id="PTHR13184">
    <property type="entry name" value="37S RIBOSOMAL PROTEIN S22"/>
    <property type="match status" value="1"/>
</dbReference>
<evidence type="ECO:0000256" key="1">
    <source>
        <dbReference type="ARBA" id="ARBA00004173"/>
    </source>
</evidence>
<comment type="function">
    <text evidence="7">Mitochondrial ribosome (mitoribosome) assembly factor. Binds at the interface of the head and body domains of the mitochondrial small ribosomal subunit (mt-SSU), occluding the mRNA channel and preventing compaction of the head domain towards the body. Probable inactive methyltransferase: retains the characteristic folding and ability to bind S-adenosyl-L-methionine, but it probably lost its methyltransferase activity.</text>
</comment>
<dbReference type="OMA" id="HRKCPLQ"/>
<evidence type="ECO:0000256" key="4">
    <source>
        <dbReference type="ARBA" id="ARBA00023004"/>
    </source>
</evidence>
<dbReference type="GeneID" id="8293622"/>
<name>C5DMA5_LACTC</name>
<dbReference type="STRING" id="559295.C5DMA5"/>
<evidence type="ECO:0000256" key="5">
    <source>
        <dbReference type="ARBA" id="ARBA00023014"/>
    </source>
</evidence>
<organism evidence="9 10">
    <name type="scientific">Lachancea thermotolerans (strain ATCC 56472 / CBS 6340 / NRRL Y-8284)</name>
    <name type="common">Yeast</name>
    <name type="synonym">Kluyveromyces thermotolerans</name>
    <dbReference type="NCBI Taxonomy" id="559295"/>
    <lineage>
        <taxon>Eukaryota</taxon>
        <taxon>Fungi</taxon>
        <taxon>Dikarya</taxon>
        <taxon>Ascomycota</taxon>
        <taxon>Saccharomycotina</taxon>
        <taxon>Saccharomycetes</taxon>
        <taxon>Saccharomycetales</taxon>
        <taxon>Saccharomycetaceae</taxon>
        <taxon>Lachancea</taxon>
    </lineage>
</organism>
<dbReference type="InterPro" id="IPR015324">
    <property type="entry name" value="Ribosomal_Rsm22-like"/>
</dbReference>
<dbReference type="RefSeq" id="XP_002555353.1">
    <property type="nucleotide sequence ID" value="XM_002555307.1"/>
</dbReference>
<evidence type="ECO:0000256" key="7">
    <source>
        <dbReference type="ARBA" id="ARBA00045681"/>
    </source>
</evidence>
<reference evidence="9 10" key="1">
    <citation type="journal article" date="2009" name="Genome Res.">
        <title>Comparative genomics of protoploid Saccharomycetaceae.</title>
        <authorList>
            <consortium name="The Genolevures Consortium"/>
            <person name="Souciet J.-L."/>
            <person name="Dujon B."/>
            <person name="Gaillardin C."/>
            <person name="Johnston M."/>
            <person name="Baret P.V."/>
            <person name="Cliften P."/>
            <person name="Sherman D.J."/>
            <person name="Weissenbach J."/>
            <person name="Westhof E."/>
            <person name="Wincker P."/>
            <person name="Jubin C."/>
            <person name="Poulain J."/>
            <person name="Barbe V."/>
            <person name="Segurens B."/>
            <person name="Artiguenave F."/>
            <person name="Anthouard V."/>
            <person name="Vacherie B."/>
            <person name="Val M.-E."/>
            <person name="Fulton R.S."/>
            <person name="Minx P."/>
            <person name="Wilson R."/>
            <person name="Durrens P."/>
            <person name="Jean G."/>
            <person name="Marck C."/>
            <person name="Martin T."/>
            <person name="Nikolski M."/>
            <person name="Rolland T."/>
            <person name="Seret M.-L."/>
            <person name="Casaregola S."/>
            <person name="Despons L."/>
            <person name="Fairhead C."/>
            <person name="Fischer G."/>
            <person name="Lafontaine I."/>
            <person name="Leh V."/>
            <person name="Lemaire M."/>
            <person name="de Montigny J."/>
            <person name="Neuveglise C."/>
            <person name="Thierry A."/>
            <person name="Blanc-Lenfle I."/>
            <person name="Bleykasten C."/>
            <person name="Diffels J."/>
            <person name="Fritsch E."/>
            <person name="Frangeul L."/>
            <person name="Goeffon A."/>
            <person name="Jauniaux N."/>
            <person name="Kachouri-Lafond R."/>
            <person name="Payen C."/>
            <person name="Potier S."/>
            <person name="Pribylova L."/>
            <person name="Ozanne C."/>
            <person name="Richard G.-F."/>
            <person name="Sacerdot C."/>
            <person name="Straub M.-L."/>
            <person name="Talla E."/>
        </authorList>
    </citation>
    <scope>NUCLEOTIDE SEQUENCE [LARGE SCALE GENOMIC DNA]</scope>
    <source>
        <strain evidence="10">ATCC 56472 / CBS 6340 / NRRL Y-8284</strain>
    </source>
</reference>
<dbReference type="FunCoup" id="C5DMA5">
    <property type="interactions" value="336"/>
</dbReference>
<dbReference type="InParanoid" id="C5DMA5"/>
<dbReference type="KEGG" id="lth:KLTH0G07238g"/>
<dbReference type="OrthoDB" id="421327at2759"/>
<evidence type="ECO:0000256" key="6">
    <source>
        <dbReference type="ARBA" id="ARBA00023128"/>
    </source>
</evidence>
<dbReference type="GO" id="GO:0046872">
    <property type="term" value="F:metal ion binding"/>
    <property type="evidence" value="ECO:0007669"/>
    <property type="project" value="UniProtKB-KW"/>
</dbReference>
<dbReference type="GO" id="GO:0006412">
    <property type="term" value="P:translation"/>
    <property type="evidence" value="ECO:0007669"/>
    <property type="project" value="InterPro"/>
</dbReference>
<accession>C5DMA5</accession>
<sequence length="707" mass="79715">MSLRLALVQSCRAHISYSSMVRFRLAFPTSYTRILKRFKGTGASFSRQDLDVFTMDKQGGGTRGAAGFVVEDNQLGNEEVVDRDELLRNEYVSSFRKGQGTLPPGTNSREARLLPETITGRAPRDQIELNPTVSQAIRNNILSLHMPGNLRRSAGSGFVELKQSKVHRAARTNMEVDSHIASLFLQNYGSIFQSLSELKKRLGDKFKPDRILDVGYGPATGIIALNDLMGPDFRPYSKEAVILGHIEMQKRAKILLSRQANEAPNDPNIYSDAEAAETDQIEVDNDLVGEVMTKKIKTVTKLRDSVPSSKSYDLIILTHQLLKAEEKFPIEVDMNIEWYLKMLAPGGHIILIERGNPMGFEIIARARQVMLRPENFAEEHGKIPRPWTKGISTEVFNKREVGSSHETPQKDLSTDFFERAPEDEEVSGAKKVQESSQPGEPSGESYFLKVVAPCPHHKKCPLQIGKPQYYDYGEGRDLKFCNFQKSVLRPKYAIELKKGRVLATPWQNNAEAVGIKGMAKPGTGRPHGRNFEILSYSYLIMERSPADDETVQRINMERSQQQDKYGVGSLGDNTPSTWPRIIRQPLKRKGHVVMDMCGASGQLEKWTVPRSFSKEIYHDARKAMKGDLWGLEAKTKTRGMGDLNVGRLEKVEGEKIREAKRQMKRKDREMKQAVDNVDYGDPLSYEETVDTMAAMYGSEFEKSHKKP</sequence>
<evidence type="ECO:0000256" key="3">
    <source>
        <dbReference type="ARBA" id="ARBA00022946"/>
    </source>
</evidence>
<dbReference type="GO" id="GO:0051536">
    <property type="term" value="F:iron-sulfur cluster binding"/>
    <property type="evidence" value="ECO:0007669"/>
    <property type="project" value="UniProtKB-KW"/>
</dbReference>
<keyword evidence="10" id="KW-1185">Reference proteome</keyword>
<dbReference type="Pfam" id="PF09243">
    <property type="entry name" value="Rsm22"/>
    <property type="match status" value="2"/>
</dbReference>
<dbReference type="Proteomes" id="UP000002036">
    <property type="component" value="Chromosome G"/>
</dbReference>
<comment type="subcellular location">
    <subcellularLocation>
        <location evidence="1">Mitochondrion</location>
    </subcellularLocation>
</comment>
<protein>
    <submittedName>
        <fullName evidence="9">KLTH0G07238p</fullName>
    </submittedName>
</protein>
<dbReference type="GO" id="GO:0003735">
    <property type="term" value="F:structural constituent of ribosome"/>
    <property type="evidence" value="ECO:0007669"/>
    <property type="project" value="TreeGrafter"/>
</dbReference>
<keyword evidence="6" id="KW-0496">Mitochondrion</keyword>
<dbReference type="SUPFAM" id="SSF53335">
    <property type="entry name" value="S-adenosyl-L-methionine-dependent methyltransferases"/>
    <property type="match status" value="1"/>
</dbReference>
<dbReference type="InterPro" id="IPR052571">
    <property type="entry name" value="Mt_RNA_Methyltransferase"/>
</dbReference>
<evidence type="ECO:0000313" key="9">
    <source>
        <dbReference type="EMBL" id="CAR24916.1"/>
    </source>
</evidence>
<proteinExistence type="predicted"/>
<dbReference type="HOGENOM" id="CLU_024759_0_0_1"/>
<dbReference type="InterPro" id="IPR016522">
    <property type="entry name" value="RSM22_mit_bud"/>
</dbReference>
<keyword evidence="5" id="KW-0411">Iron-sulfur</keyword>